<dbReference type="Pfam" id="PF01568">
    <property type="entry name" value="Molydop_binding"/>
    <property type="match status" value="1"/>
</dbReference>
<name>A0ABX0SF23_9ACTN</name>
<dbReference type="PROSITE" id="PS51839">
    <property type="entry name" value="4FE4S_HC3"/>
    <property type="match status" value="1"/>
</dbReference>
<dbReference type="Pfam" id="PF04879">
    <property type="entry name" value="Molybdop_Fe4S4"/>
    <property type="match status" value="1"/>
</dbReference>
<evidence type="ECO:0000256" key="3">
    <source>
        <dbReference type="ARBA" id="ARBA00022485"/>
    </source>
</evidence>
<gene>
    <name evidence="15" type="ORF">FB473_000430</name>
</gene>
<evidence type="ECO:0000259" key="13">
    <source>
        <dbReference type="PROSITE" id="PS51669"/>
    </source>
</evidence>
<dbReference type="SUPFAM" id="SSF54292">
    <property type="entry name" value="2Fe-2S ferredoxin-like"/>
    <property type="match status" value="1"/>
</dbReference>
<dbReference type="PROSITE" id="PS00642">
    <property type="entry name" value="COMPLEX1_75K_2"/>
    <property type="match status" value="1"/>
</dbReference>
<accession>A0ABX0SF23</accession>
<dbReference type="NCBIfam" id="NF005895">
    <property type="entry name" value="PRK07860.1"/>
    <property type="match status" value="1"/>
</dbReference>
<keyword evidence="8 12" id="KW-0408">Iron</keyword>
<dbReference type="SMART" id="SM00926">
    <property type="entry name" value="Molybdop_Fe4S4"/>
    <property type="match status" value="1"/>
</dbReference>
<dbReference type="RefSeq" id="WP_167164412.1">
    <property type="nucleotide sequence ID" value="NZ_BAAAOO010000002.1"/>
</dbReference>
<dbReference type="PANTHER" id="PTHR43105">
    <property type="entry name" value="RESPIRATORY NITRATE REDUCTASE"/>
    <property type="match status" value="1"/>
</dbReference>
<dbReference type="SUPFAM" id="SSF50692">
    <property type="entry name" value="ADC-like"/>
    <property type="match status" value="1"/>
</dbReference>
<keyword evidence="10 12" id="KW-0520">NAD</keyword>
<dbReference type="Pfam" id="PF00384">
    <property type="entry name" value="Molybdopterin"/>
    <property type="match status" value="1"/>
</dbReference>
<dbReference type="InterPro" id="IPR054351">
    <property type="entry name" value="NADH_UbQ_OxRdtase_ferredoxin"/>
</dbReference>
<keyword evidence="5 12" id="KW-0874">Quinone</keyword>
<evidence type="ECO:0000256" key="8">
    <source>
        <dbReference type="ARBA" id="ARBA00023004"/>
    </source>
</evidence>
<reference evidence="15 16" key="1">
    <citation type="submission" date="2020-02" db="EMBL/GenBank/DDBJ databases">
        <title>Sequencing the genomes of 1000 actinobacteria strains.</title>
        <authorList>
            <person name="Klenk H.-P."/>
        </authorList>
    </citation>
    <scope>NUCLEOTIDE SEQUENCE [LARGE SCALE GENOMIC DNA]</scope>
    <source>
        <strain evidence="15 16">DSM 19609</strain>
    </source>
</reference>
<dbReference type="CDD" id="cd00207">
    <property type="entry name" value="fer2"/>
    <property type="match status" value="1"/>
</dbReference>
<evidence type="ECO:0000256" key="7">
    <source>
        <dbReference type="ARBA" id="ARBA00022967"/>
    </source>
</evidence>
<dbReference type="InterPro" id="IPR006656">
    <property type="entry name" value="Mopterin_OxRdtase"/>
</dbReference>
<dbReference type="Pfam" id="PF10588">
    <property type="entry name" value="NADH-G_4Fe-4S_3"/>
    <property type="match status" value="1"/>
</dbReference>
<dbReference type="Gene3D" id="2.20.25.90">
    <property type="entry name" value="ADC-like domains"/>
    <property type="match status" value="1"/>
</dbReference>
<dbReference type="Pfam" id="PF13510">
    <property type="entry name" value="Fer2_4"/>
    <property type="match status" value="1"/>
</dbReference>
<keyword evidence="3 12" id="KW-0004">4Fe-4S</keyword>
<keyword evidence="16" id="KW-1185">Reference proteome</keyword>
<evidence type="ECO:0000259" key="14">
    <source>
        <dbReference type="PROSITE" id="PS51839"/>
    </source>
</evidence>
<protein>
    <recommendedName>
        <fullName evidence="12">NADH-quinone oxidoreductase</fullName>
        <ecNumber evidence="12">7.1.1.-</ecNumber>
    </recommendedName>
</protein>
<dbReference type="Gene3D" id="3.40.228.10">
    <property type="entry name" value="Dimethylsulfoxide Reductase, domain 2"/>
    <property type="match status" value="1"/>
</dbReference>
<evidence type="ECO:0000256" key="5">
    <source>
        <dbReference type="ARBA" id="ARBA00022719"/>
    </source>
</evidence>
<keyword evidence="7 12" id="KW-1278">Translocase</keyword>
<evidence type="ECO:0000256" key="10">
    <source>
        <dbReference type="ARBA" id="ARBA00023027"/>
    </source>
</evidence>
<comment type="cofactor">
    <cofactor evidence="12">
        <name>[2Fe-2S] cluster</name>
        <dbReference type="ChEBI" id="CHEBI:190135"/>
    </cofactor>
    <text evidence="12">Binds 1 [2Fe-2S] cluster per subunit.</text>
</comment>
<comment type="function">
    <text evidence="12">NDH-1 shuttles electrons from NADH, via FMN and iron-sulfur (Fe-S) centers, to quinones in the respiratory chain. Couples the redox reaction to proton translocation (for every two electrons transferred, four hydrogen ions are translocated across the cytoplasmic membrane), and thus conserves the redox energy in a proton gradient.</text>
</comment>
<evidence type="ECO:0000256" key="6">
    <source>
        <dbReference type="ARBA" id="ARBA00022723"/>
    </source>
</evidence>
<evidence type="ECO:0000256" key="9">
    <source>
        <dbReference type="ARBA" id="ARBA00023014"/>
    </source>
</evidence>
<dbReference type="Pfam" id="PF22117">
    <property type="entry name" value="Fer4_Nqo3"/>
    <property type="match status" value="1"/>
</dbReference>
<evidence type="ECO:0000256" key="4">
    <source>
        <dbReference type="ARBA" id="ARBA00022714"/>
    </source>
</evidence>
<evidence type="ECO:0000256" key="11">
    <source>
        <dbReference type="ARBA" id="ARBA00047712"/>
    </source>
</evidence>
<evidence type="ECO:0000256" key="12">
    <source>
        <dbReference type="RuleBase" id="RU003525"/>
    </source>
</evidence>
<comment type="similarity">
    <text evidence="2 12">Belongs to the complex I 75 kDa subunit family.</text>
</comment>
<dbReference type="PROSITE" id="PS00641">
    <property type="entry name" value="COMPLEX1_75K_1"/>
    <property type="match status" value="1"/>
</dbReference>
<dbReference type="SMART" id="SM00929">
    <property type="entry name" value="NADH-G_4Fe-4S_3"/>
    <property type="match status" value="1"/>
</dbReference>
<dbReference type="InterPro" id="IPR006657">
    <property type="entry name" value="MoPterin_dinucl-bd_dom"/>
</dbReference>
<keyword evidence="9 12" id="KW-0411">Iron-sulfur</keyword>
<comment type="cofactor">
    <cofactor evidence="1 12">
        <name>[4Fe-4S] cluster</name>
        <dbReference type="ChEBI" id="CHEBI:49883"/>
    </cofactor>
</comment>
<dbReference type="InterPro" id="IPR009010">
    <property type="entry name" value="Asp_de-COase-like_dom_sf"/>
</dbReference>
<keyword evidence="6 12" id="KW-0479">Metal-binding</keyword>
<dbReference type="InterPro" id="IPR000283">
    <property type="entry name" value="NADH_UbQ_OxRdtase_75kDa_su_CS"/>
</dbReference>
<dbReference type="PROSITE" id="PS51669">
    <property type="entry name" value="4FE4S_MOW_BIS_MGD"/>
    <property type="match status" value="1"/>
</dbReference>
<keyword evidence="4 12" id="KW-0001">2Fe-2S</keyword>
<evidence type="ECO:0000256" key="1">
    <source>
        <dbReference type="ARBA" id="ARBA00001966"/>
    </source>
</evidence>
<dbReference type="Gene3D" id="3.40.50.740">
    <property type="match status" value="2"/>
</dbReference>
<comment type="caution">
    <text evidence="15">The sequence shown here is derived from an EMBL/GenBank/DDBJ whole genome shotgun (WGS) entry which is preliminary data.</text>
</comment>
<dbReference type="Gene3D" id="2.40.40.20">
    <property type="match status" value="1"/>
</dbReference>
<feature type="domain" description="4Fe-4S Mo/W bis-MGD-type" evidence="13">
    <location>
        <begin position="239"/>
        <end position="295"/>
    </location>
</feature>
<dbReference type="InterPro" id="IPR010228">
    <property type="entry name" value="NADH_UbQ_OxRdtase_Gsu"/>
</dbReference>
<dbReference type="InterPro" id="IPR050123">
    <property type="entry name" value="Prok_molybdopt-oxidoreductase"/>
</dbReference>
<sequence length="808" mass="85639">MSTDVKKDEAGVANPDLVTATIDGIQVSVPKGTLVIRAAETLGIDIPRFCDHELLDPVAACRQCIVEVPDAGNGRPMKPQPACALTVMPNMIVQTANSNDKVAKHQAGLLELLLINHPLDCPICDKGGECPLQNQAMSHGRGESRYEGVKRTYPKPVNISKQILIDRERCVLCQRCTRFGTQISGDDFISLAERGALSQIAIYAARPYESYFSGNIVQICPVGALTSSDYRFQSRPFDLVSTTTTCENCAAGCELRTDHRHFQVKRRLAGNDPEVNEQWNCDKGRFGFRYARGDDRLTHPLVRRDGQLVAASWPEAIDAAIAGLKAAGSSAGVLTGGRLTLENAFAYSRFARAVLGTNNIDFRSRPYGPEEAAFLAAEVAGRTLGEAVTYADLEKAKKVVLVGFEPEDESPIVFLRLRKAWRKKKTRVLAVAPYLTNGSVKMGATLVPCEPGAEPVALAGLGDELDADTIVLIGERAGLVPGALAAVVGGAAEKGYRWAWIPRRAGELAALEAGCLPDLLPGARPVADASARVDLQAAWGVDHLPDDEGLDAAGLLQAASAGELGALVVAGVDLDDLADPVAAREALGGETFVVSLEQRESGVTEFADVVFPVALLEEQLGTFINWEHRQRPVRAVNTHATSAMTDVRVLAALADALGTDLGFRTPAQARAAFDEIADWEGERVGFATDQQPTPEAPKGDGLVLATWRLALDDSRALDGADALRATAPGAVARISPATAVSLGLSSGEKVWMGEGAGRIALLADVTPGMVDGVIWAPQNSGVHLLEALGTRPGDRVAVAVDNTAGGVA</sequence>
<dbReference type="EMBL" id="JAAMOZ010000001">
    <property type="protein sequence ID" value="NIH55785.1"/>
    <property type="molecule type" value="Genomic_DNA"/>
</dbReference>
<dbReference type="Gene3D" id="3.30.70.20">
    <property type="match status" value="1"/>
</dbReference>
<comment type="catalytic activity">
    <reaction evidence="11 12">
        <text>a quinone + NADH + 5 H(+)(in) = a quinol + NAD(+) + 4 H(+)(out)</text>
        <dbReference type="Rhea" id="RHEA:57888"/>
        <dbReference type="ChEBI" id="CHEBI:15378"/>
        <dbReference type="ChEBI" id="CHEBI:24646"/>
        <dbReference type="ChEBI" id="CHEBI:57540"/>
        <dbReference type="ChEBI" id="CHEBI:57945"/>
        <dbReference type="ChEBI" id="CHEBI:132124"/>
    </reaction>
</comment>
<proteinExistence type="inferred from homology"/>
<organism evidence="15 16">
    <name type="scientific">Brooklawnia cerclae</name>
    <dbReference type="NCBI Taxonomy" id="349934"/>
    <lineage>
        <taxon>Bacteria</taxon>
        <taxon>Bacillati</taxon>
        <taxon>Actinomycetota</taxon>
        <taxon>Actinomycetes</taxon>
        <taxon>Propionibacteriales</taxon>
        <taxon>Propionibacteriaceae</taxon>
        <taxon>Brooklawnia</taxon>
    </lineage>
</organism>
<dbReference type="Proteomes" id="UP000749311">
    <property type="component" value="Unassembled WGS sequence"/>
</dbReference>
<dbReference type="InterPro" id="IPR001041">
    <property type="entry name" value="2Fe-2S_ferredoxin-type"/>
</dbReference>
<dbReference type="SUPFAM" id="SSF53706">
    <property type="entry name" value="Formate dehydrogenase/DMSO reductase, domains 1-3"/>
    <property type="match status" value="1"/>
</dbReference>
<dbReference type="InterPro" id="IPR036010">
    <property type="entry name" value="2Fe-2S_ferredoxin-like_sf"/>
</dbReference>
<evidence type="ECO:0000313" key="16">
    <source>
        <dbReference type="Proteomes" id="UP000749311"/>
    </source>
</evidence>
<dbReference type="Gene3D" id="3.10.20.740">
    <property type="match status" value="1"/>
</dbReference>
<dbReference type="PANTHER" id="PTHR43105:SF12">
    <property type="entry name" value="NADH-QUINONE OXIDOREDUCTASE SUBUNIT G"/>
    <property type="match status" value="1"/>
</dbReference>
<dbReference type="EC" id="7.1.1.-" evidence="12"/>
<dbReference type="InterPro" id="IPR006963">
    <property type="entry name" value="Mopterin_OxRdtase_4Fe-4S_dom"/>
</dbReference>
<dbReference type="InterPro" id="IPR019574">
    <property type="entry name" value="NADH_UbQ_OxRdtase_Gsu_4Fe4S-bd"/>
</dbReference>
<feature type="domain" description="4Fe-4S His(Cys)3-ligated-type" evidence="14">
    <location>
        <begin position="101"/>
        <end position="140"/>
    </location>
</feature>
<dbReference type="SUPFAM" id="SSF54862">
    <property type="entry name" value="4Fe-4S ferredoxins"/>
    <property type="match status" value="1"/>
</dbReference>
<dbReference type="PROSITE" id="PS00643">
    <property type="entry name" value="COMPLEX1_75K_3"/>
    <property type="match status" value="1"/>
</dbReference>
<evidence type="ECO:0000256" key="2">
    <source>
        <dbReference type="ARBA" id="ARBA00005404"/>
    </source>
</evidence>
<evidence type="ECO:0000313" key="15">
    <source>
        <dbReference type="EMBL" id="NIH55785.1"/>
    </source>
</evidence>
<dbReference type="NCBIfam" id="TIGR01973">
    <property type="entry name" value="NuoG"/>
    <property type="match status" value="1"/>
</dbReference>